<dbReference type="InterPro" id="IPR036614">
    <property type="entry name" value="RusA-like_sf"/>
</dbReference>
<name>S0A0B6_9CAUD</name>
<dbReference type="GO" id="GO:0006310">
    <property type="term" value="P:DNA recombination"/>
    <property type="evidence" value="ECO:0007669"/>
    <property type="project" value="InterPro"/>
</dbReference>
<dbReference type="Proteomes" id="UP000014727">
    <property type="component" value="Segment"/>
</dbReference>
<dbReference type="InterPro" id="IPR008822">
    <property type="entry name" value="Endonuclease_RusA-like"/>
</dbReference>
<organism evidence="1 2">
    <name type="scientific">Cellulophaga phage phi46:3</name>
    <dbReference type="NCBI Taxonomy" id="1327985"/>
    <lineage>
        <taxon>Viruses</taxon>
        <taxon>Duplodnaviria</taxon>
        <taxon>Heunggongvirae</taxon>
        <taxon>Uroviricota</taxon>
        <taxon>Caudoviricetes</taxon>
        <taxon>Pachyviridae</taxon>
        <taxon>Bacelvirus</taxon>
        <taxon>Bacelvirus phi46tres</taxon>
    </lineage>
</organism>
<dbReference type="Gene3D" id="3.30.1330.70">
    <property type="entry name" value="Holliday junction resolvase RusA"/>
    <property type="match status" value="1"/>
</dbReference>
<dbReference type="KEGG" id="vg:16797373"/>
<evidence type="ECO:0000313" key="1">
    <source>
        <dbReference type="EMBL" id="AGO48816.1"/>
    </source>
</evidence>
<dbReference type="SUPFAM" id="SSF103084">
    <property type="entry name" value="Holliday junction resolvase RusA"/>
    <property type="match status" value="1"/>
</dbReference>
<accession>S0A0B6</accession>
<dbReference type="GO" id="GO:0006281">
    <property type="term" value="P:DNA repair"/>
    <property type="evidence" value="ECO:0007669"/>
    <property type="project" value="InterPro"/>
</dbReference>
<protein>
    <submittedName>
        <fullName evidence="1">Holliday junction resolvase, RusA</fullName>
    </submittedName>
</protein>
<dbReference type="Pfam" id="PF05866">
    <property type="entry name" value="RusA"/>
    <property type="match status" value="1"/>
</dbReference>
<dbReference type="EMBL" id="KC821622">
    <property type="protein sequence ID" value="AGO48816.1"/>
    <property type="molecule type" value="Genomic_DNA"/>
</dbReference>
<gene>
    <name evidence="1" type="ORF">Phi46:3_gp072</name>
</gene>
<proteinExistence type="predicted"/>
<reference evidence="1 2" key="1">
    <citation type="journal article" date="2013" name="Proc. Natl. Acad. Sci. U.S.A.">
        <title>Twelve previously unknown phage genera are ubiquitous in global oceans.</title>
        <authorList>
            <person name="Holmfeldt K."/>
            <person name="Solonenko N."/>
            <person name="Shah M."/>
            <person name="Corrier K."/>
            <person name="Riemann L."/>
            <person name="Verberkmoes N.C."/>
            <person name="Sullivan M.B."/>
        </authorList>
    </citation>
    <scope>NUCLEOTIDE SEQUENCE [LARGE SCALE GENOMIC DNA]</scope>
    <source>
        <strain evidence="1">Phi46:3</strain>
    </source>
</reference>
<keyword evidence="2" id="KW-1185">Reference proteome</keyword>
<dbReference type="GeneID" id="16797373"/>
<dbReference type="GO" id="GO:0000287">
    <property type="term" value="F:magnesium ion binding"/>
    <property type="evidence" value="ECO:0007669"/>
    <property type="project" value="InterPro"/>
</dbReference>
<dbReference type="OrthoDB" id="14924at10239"/>
<sequence length="144" mass="16572">MLTLIILGTPTPKQSARFRIIKGKKGNFVSSYQKKSVKDAAKSIADQIREQLPKGFEIIDSPIQMDILFVFPPLKSWSKKKLKQLEDGETIYKDTKPDIDNTTKNLLDAMEKLVFANDSRICRIRIQKIYGFKPRTEVNLKEIK</sequence>
<dbReference type="RefSeq" id="YP_008241115.1">
    <property type="nucleotide sequence ID" value="NC_021792.1"/>
</dbReference>
<reference evidence="2" key="2">
    <citation type="submission" date="2013-03" db="EMBL/GenBank/DDBJ databases">
        <title>The Cellulophaga phages: a novel, diverse, and globally ubiquitous model system.</title>
        <authorList>
            <person name="Holmfeldt K."/>
            <person name="Solonenko N."/>
            <person name="Shah M."/>
            <person name="Corrier K."/>
            <person name="Riemann L."/>
            <person name="VerBerkmoes N.C."/>
            <person name="Sullivan M.B."/>
        </authorList>
    </citation>
    <scope>NUCLEOTIDE SEQUENCE [LARGE SCALE GENOMIC DNA]</scope>
</reference>
<evidence type="ECO:0000313" key="2">
    <source>
        <dbReference type="Proteomes" id="UP000014727"/>
    </source>
</evidence>